<comment type="caution">
    <text evidence="2">The sequence shown here is derived from an EMBL/GenBank/DDBJ whole genome shotgun (WGS) entry which is preliminary data.</text>
</comment>
<name>A0ABN3A6P9_9ACTN</name>
<proteinExistence type="predicted"/>
<accession>A0ABN3A6P9</accession>
<organism evidence="2 3">
    <name type="scientific">Nocardioides koreensis</name>
    <dbReference type="NCBI Taxonomy" id="433651"/>
    <lineage>
        <taxon>Bacteria</taxon>
        <taxon>Bacillati</taxon>
        <taxon>Actinomycetota</taxon>
        <taxon>Actinomycetes</taxon>
        <taxon>Propionibacteriales</taxon>
        <taxon>Nocardioidaceae</taxon>
        <taxon>Nocardioides</taxon>
    </lineage>
</organism>
<dbReference type="Gene3D" id="1.20.1260.20">
    <property type="entry name" value="PPE superfamily"/>
    <property type="match status" value="1"/>
</dbReference>
<dbReference type="InterPro" id="IPR057746">
    <property type="entry name" value="CpnT-like_N"/>
</dbReference>
<dbReference type="RefSeq" id="WP_344157225.1">
    <property type="nucleotide sequence ID" value="NZ_BAAAQR010000016.1"/>
</dbReference>
<sequence>MSTLDISLVDPASTMVPNTSGGDGPLIDQVRDNCGFIIQAVDWVTRKLGFDLIAAIFDPIAGDYDAVDAMAANWGVLGAALGQVGDNFTALAGATPGVWTGEASDAAIARISHFADGFATQSEGAQLIGVAMQDMLVATKSIVEFLADLLSMVDEIVLSMTVAKVLKEIATGGAGIRKVIGLVHQAIELIKKLENVIPPLLQACACLEGMMKALDAVFLVASSSVNINNGTKTDDLANAGF</sequence>
<dbReference type="EMBL" id="BAAAQR010000016">
    <property type="protein sequence ID" value="GAA2155072.1"/>
    <property type="molecule type" value="Genomic_DNA"/>
</dbReference>
<reference evidence="2 3" key="1">
    <citation type="journal article" date="2019" name="Int. J. Syst. Evol. Microbiol.">
        <title>The Global Catalogue of Microorganisms (GCM) 10K type strain sequencing project: providing services to taxonomists for standard genome sequencing and annotation.</title>
        <authorList>
            <consortium name="The Broad Institute Genomics Platform"/>
            <consortium name="The Broad Institute Genome Sequencing Center for Infectious Disease"/>
            <person name="Wu L."/>
            <person name="Ma J."/>
        </authorList>
    </citation>
    <scope>NUCLEOTIDE SEQUENCE [LARGE SCALE GENOMIC DNA]</scope>
    <source>
        <strain evidence="2 3">JCM 16022</strain>
    </source>
</reference>
<dbReference type="Proteomes" id="UP001501771">
    <property type="component" value="Unassembled WGS sequence"/>
</dbReference>
<dbReference type="InterPro" id="IPR038332">
    <property type="entry name" value="PPE_sf"/>
</dbReference>
<evidence type="ECO:0000313" key="2">
    <source>
        <dbReference type="EMBL" id="GAA2155072.1"/>
    </source>
</evidence>
<gene>
    <name evidence="2" type="ORF">GCM10009844_41770</name>
</gene>
<dbReference type="Pfam" id="PF25547">
    <property type="entry name" value="WXG100_2"/>
    <property type="match status" value="1"/>
</dbReference>
<dbReference type="SUPFAM" id="SSF140453">
    <property type="entry name" value="EsxAB dimer-like"/>
    <property type="match status" value="1"/>
</dbReference>
<dbReference type="InterPro" id="IPR036689">
    <property type="entry name" value="ESAT-6-like_sf"/>
</dbReference>
<evidence type="ECO:0000259" key="1">
    <source>
        <dbReference type="Pfam" id="PF25547"/>
    </source>
</evidence>
<feature type="domain" description="Outer membrane channel protein CpnT-like N-terminal" evidence="1">
    <location>
        <begin position="62"/>
        <end position="134"/>
    </location>
</feature>
<evidence type="ECO:0000313" key="3">
    <source>
        <dbReference type="Proteomes" id="UP001501771"/>
    </source>
</evidence>
<protein>
    <recommendedName>
        <fullName evidence="1">Outer membrane channel protein CpnT-like N-terminal domain-containing protein</fullName>
    </recommendedName>
</protein>
<keyword evidence="3" id="KW-1185">Reference proteome</keyword>